<keyword evidence="2" id="KW-1133">Transmembrane helix</keyword>
<dbReference type="EMBL" id="JAQQWE010000001">
    <property type="protein sequence ID" value="KAK7967342.1"/>
    <property type="molecule type" value="Genomic_DNA"/>
</dbReference>
<feature type="region of interest" description="Disordered" evidence="1">
    <location>
        <begin position="1"/>
        <end position="23"/>
    </location>
</feature>
<proteinExistence type="predicted"/>
<keyword evidence="2" id="KW-0472">Membrane</keyword>
<evidence type="ECO:0000313" key="4">
    <source>
        <dbReference type="Proteomes" id="UP001391051"/>
    </source>
</evidence>
<organism evidence="3 4">
    <name type="scientific">Apiospora aurea</name>
    <dbReference type="NCBI Taxonomy" id="335848"/>
    <lineage>
        <taxon>Eukaryota</taxon>
        <taxon>Fungi</taxon>
        <taxon>Dikarya</taxon>
        <taxon>Ascomycota</taxon>
        <taxon>Pezizomycotina</taxon>
        <taxon>Sordariomycetes</taxon>
        <taxon>Xylariomycetidae</taxon>
        <taxon>Amphisphaeriales</taxon>
        <taxon>Apiosporaceae</taxon>
        <taxon>Apiospora</taxon>
    </lineage>
</organism>
<reference evidence="3 4" key="1">
    <citation type="submission" date="2023-01" db="EMBL/GenBank/DDBJ databases">
        <title>Analysis of 21 Apiospora genomes using comparative genomics revels a genus with tremendous synthesis potential of carbohydrate active enzymes and secondary metabolites.</title>
        <authorList>
            <person name="Sorensen T."/>
        </authorList>
    </citation>
    <scope>NUCLEOTIDE SEQUENCE [LARGE SCALE GENOMIC DNA]</scope>
    <source>
        <strain evidence="3 4">CBS 24483</strain>
    </source>
</reference>
<dbReference type="RefSeq" id="XP_066706734.1">
    <property type="nucleotide sequence ID" value="XM_066837841.1"/>
</dbReference>
<evidence type="ECO:0000313" key="3">
    <source>
        <dbReference type="EMBL" id="KAK7967342.1"/>
    </source>
</evidence>
<protein>
    <submittedName>
        <fullName evidence="3">Uncharacterized protein</fullName>
    </submittedName>
</protein>
<name>A0ABR1QXB8_9PEZI</name>
<sequence>MGARGYDPRTSPWDRGPSQRRSRGPWILGWRKMHNTDHVVVAMAALARAALGVAFMGHDDWWC</sequence>
<evidence type="ECO:0000256" key="2">
    <source>
        <dbReference type="SAM" id="Phobius"/>
    </source>
</evidence>
<feature type="transmembrane region" description="Helical" evidence="2">
    <location>
        <begin position="39"/>
        <end position="57"/>
    </location>
</feature>
<evidence type="ECO:0000256" key="1">
    <source>
        <dbReference type="SAM" id="MobiDB-lite"/>
    </source>
</evidence>
<dbReference type="Proteomes" id="UP001391051">
    <property type="component" value="Unassembled WGS sequence"/>
</dbReference>
<keyword evidence="2" id="KW-0812">Transmembrane</keyword>
<accession>A0ABR1QXB8</accession>
<dbReference type="GeneID" id="92070903"/>
<gene>
    <name evidence="3" type="ORF">PG986_001619</name>
</gene>
<keyword evidence="4" id="KW-1185">Reference proteome</keyword>
<comment type="caution">
    <text evidence="3">The sequence shown here is derived from an EMBL/GenBank/DDBJ whole genome shotgun (WGS) entry which is preliminary data.</text>
</comment>